<accession>A0A433D790</accession>
<comment type="caution">
    <text evidence="2">The sequence shown here is derived from an EMBL/GenBank/DDBJ whole genome shotgun (WGS) entry which is preliminary data.</text>
</comment>
<feature type="region of interest" description="Disordered" evidence="1">
    <location>
        <begin position="1"/>
        <end position="23"/>
    </location>
</feature>
<dbReference type="OrthoDB" id="5819478at2759"/>
<proteinExistence type="predicted"/>
<dbReference type="PANTHER" id="PTHR36851:SF1">
    <property type="entry name" value="GLYCO_TRANS_2-LIKE DOMAIN-CONTAINING PROTEIN"/>
    <property type="match status" value="1"/>
</dbReference>
<gene>
    <name evidence="2" type="ORF">BC936DRAFT_146593</name>
</gene>
<sequence length="80" mass="9087">MPSKYIRHDVIDDGDTEPEQQSFPCSTYSQSMVLAERVGYWDVDADSVGEDMHTWLKCFFKTEGAARTVPIFVPINLTNV</sequence>
<reference evidence="2 3" key="1">
    <citation type="journal article" date="2018" name="New Phytol.">
        <title>Phylogenomics of Endogonaceae and evolution of mycorrhizas within Mucoromycota.</title>
        <authorList>
            <person name="Chang Y."/>
            <person name="Desiro A."/>
            <person name="Na H."/>
            <person name="Sandor L."/>
            <person name="Lipzen A."/>
            <person name="Clum A."/>
            <person name="Barry K."/>
            <person name="Grigoriev I.V."/>
            <person name="Martin F.M."/>
            <person name="Stajich J.E."/>
            <person name="Smith M.E."/>
            <person name="Bonito G."/>
            <person name="Spatafora J.W."/>
        </authorList>
    </citation>
    <scope>NUCLEOTIDE SEQUENCE [LARGE SCALE GENOMIC DNA]</scope>
    <source>
        <strain evidence="2 3">GMNB39</strain>
    </source>
</reference>
<organism evidence="2 3">
    <name type="scientific">Jimgerdemannia flammicorona</name>
    <dbReference type="NCBI Taxonomy" id="994334"/>
    <lineage>
        <taxon>Eukaryota</taxon>
        <taxon>Fungi</taxon>
        <taxon>Fungi incertae sedis</taxon>
        <taxon>Mucoromycota</taxon>
        <taxon>Mucoromycotina</taxon>
        <taxon>Endogonomycetes</taxon>
        <taxon>Endogonales</taxon>
        <taxon>Endogonaceae</taxon>
        <taxon>Jimgerdemannia</taxon>
    </lineage>
</organism>
<name>A0A433D790_9FUNG</name>
<keyword evidence="3" id="KW-1185">Reference proteome</keyword>
<dbReference type="EMBL" id="RBNI01005414">
    <property type="protein sequence ID" value="RUP46724.1"/>
    <property type="molecule type" value="Genomic_DNA"/>
</dbReference>
<feature type="compositionally biased region" description="Basic and acidic residues" evidence="1">
    <location>
        <begin position="1"/>
        <end position="11"/>
    </location>
</feature>
<protein>
    <submittedName>
        <fullName evidence="2">Uncharacterized protein</fullName>
    </submittedName>
</protein>
<evidence type="ECO:0000313" key="3">
    <source>
        <dbReference type="Proteomes" id="UP000268093"/>
    </source>
</evidence>
<dbReference type="PANTHER" id="PTHR36851">
    <property type="entry name" value="UNNAMED PRODUCT"/>
    <property type="match status" value="1"/>
</dbReference>
<evidence type="ECO:0000256" key="1">
    <source>
        <dbReference type="SAM" id="MobiDB-lite"/>
    </source>
</evidence>
<evidence type="ECO:0000313" key="2">
    <source>
        <dbReference type="EMBL" id="RUP46724.1"/>
    </source>
</evidence>
<dbReference type="Proteomes" id="UP000268093">
    <property type="component" value="Unassembled WGS sequence"/>
</dbReference>
<dbReference type="AlphaFoldDB" id="A0A433D790"/>